<reference evidence="2 3" key="1">
    <citation type="submission" date="2020-08" db="EMBL/GenBank/DDBJ databases">
        <title>A Genomic Blueprint of the Chicken Gut Microbiome.</title>
        <authorList>
            <person name="Gilroy R."/>
            <person name="Ravi A."/>
            <person name="Getino M."/>
            <person name="Pursley I."/>
            <person name="Horton D.L."/>
            <person name="Alikhan N.-F."/>
            <person name="Baker D."/>
            <person name="Gharbi K."/>
            <person name="Hall N."/>
            <person name="Watson M."/>
            <person name="Adriaenssens E.M."/>
            <person name="Foster-Nyarko E."/>
            <person name="Jarju S."/>
            <person name="Secka A."/>
            <person name="Antonio M."/>
            <person name="Oren A."/>
            <person name="Chaudhuri R."/>
            <person name="La Ragione R.M."/>
            <person name="Hildebrand F."/>
            <person name="Pallen M.J."/>
        </authorList>
    </citation>
    <scope>NUCLEOTIDE SEQUENCE [LARGE SCALE GENOMIC DNA]</scope>
    <source>
        <strain evidence="2 3">Sa1BUA13</strain>
    </source>
</reference>
<keyword evidence="1" id="KW-0472">Membrane</keyword>
<organism evidence="2 3">
    <name type="scientific">Planococcus wigleyi</name>
    <dbReference type="NCBI Taxonomy" id="2762216"/>
    <lineage>
        <taxon>Bacteria</taxon>
        <taxon>Bacillati</taxon>
        <taxon>Bacillota</taxon>
        <taxon>Bacilli</taxon>
        <taxon>Bacillales</taxon>
        <taxon>Caryophanaceae</taxon>
        <taxon>Planococcus</taxon>
    </lineage>
</organism>
<accession>A0ABR8W8L7</accession>
<evidence type="ECO:0000256" key="1">
    <source>
        <dbReference type="SAM" id="Phobius"/>
    </source>
</evidence>
<proteinExistence type="predicted"/>
<evidence type="ECO:0008006" key="4">
    <source>
        <dbReference type="Google" id="ProtNLM"/>
    </source>
</evidence>
<gene>
    <name evidence="2" type="ORF">H9630_00880</name>
</gene>
<name>A0ABR8W8L7_9BACL</name>
<evidence type="ECO:0000313" key="3">
    <source>
        <dbReference type="Proteomes" id="UP000658980"/>
    </source>
</evidence>
<keyword evidence="3" id="KW-1185">Reference proteome</keyword>
<keyword evidence="1" id="KW-1133">Transmembrane helix</keyword>
<dbReference type="EMBL" id="JACSPU010000001">
    <property type="protein sequence ID" value="MBD8013355.1"/>
    <property type="molecule type" value="Genomic_DNA"/>
</dbReference>
<protein>
    <recommendedName>
        <fullName evidence="4">Signal transduction histidine kinase</fullName>
    </recommendedName>
</protein>
<dbReference type="RefSeq" id="WP_191713608.1">
    <property type="nucleotide sequence ID" value="NZ_JACSPU010000001.1"/>
</dbReference>
<evidence type="ECO:0000313" key="2">
    <source>
        <dbReference type="EMBL" id="MBD8013355.1"/>
    </source>
</evidence>
<feature type="transmembrane region" description="Helical" evidence="1">
    <location>
        <begin position="28"/>
        <end position="48"/>
    </location>
</feature>
<keyword evidence="1" id="KW-0812">Transmembrane</keyword>
<dbReference type="Proteomes" id="UP000658980">
    <property type="component" value="Unassembled WGS sequence"/>
</dbReference>
<comment type="caution">
    <text evidence="2">The sequence shown here is derived from an EMBL/GenBank/DDBJ whole genome shotgun (WGS) entry which is preliminary data.</text>
</comment>
<sequence length="53" mass="6146">MFLSILLLFAAIAGIVHGTRQKDEKWIVGSTVLLVAILLFYVFIYFYFMQTPF</sequence>